<evidence type="ECO:0000256" key="2">
    <source>
        <dbReference type="ARBA" id="ARBA00022679"/>
    </source>
</evidence>
<dbReference type="Gene3D" id="3.40.50.2000">
    <property type="entry name" value="Glycogen Phosphorylase B"/>
    <property type="match status" value="2"/>
</dbReference>
<dbReference type="Pfam" id="PF00201">
    <property type="entry name" value="UDPGT"/>
    <property type="match status" value="1"/>
</dbReference>
<evidence type="ECO:0000313" key="3">
    <source>
        <dbReference type="EMBL" id="PAV23141.1"/>
    </source>
</evidence>
<gene>
    <name evidence="3" type="ORF">PNOK_0020900</name>
</gene>
<evidence type="ECO:0000313" key="4">
    <source>
        <dbReference type="Proteomes" id="UP000217199"/>
    </source>
</evidence>
<dbReference type="OrthoDB" id="5835829at2759"/>
<protein>
    <submittedName>
        <fullName evidence="3">UDP-Glycosyltransferase glycogen phosphorylase</fullName>
    </submittedName>
</protein>
<organism evidence="3 4">
    <name type="scientific">Pyrrhoderma noxium</name>
    <dbReference type="NCBI Taxonomy" id="2282107"/>
    <lineage>
        <taxon>Eukaryota</taxon>
        <taxon>Fungi</taxon>
        <taxon>Dikarya</taxon>
        <taxon>Basidiomycota</taxon>
        <taxon>Agaricomycotina</taxon>
        <taxon>Agaricomycetes</taxon>
        <taxon>Hymenochaetales</taxon>
        <taxon>Hymenochaetaceae</taxon>
        <taxon>Pyrrhoderma</taxon>
    </lineage>
</organism>
<keyword evidence="4" id="KW-1185">Reference proteome</keyword>
<comment type="caution">
    <text evidence="3">The sequence shown here is derived from an EMBL/GenBank/DDBJ whole genome shotgun (WGS) entry which is preliminary data.</text>
</comment>
<accession>A0A286UU80</accession>
<dbReference type="GO" id="GO:0080044">
    <property type="term" value="F:quercetin 7-O-glucosyltransferase activity"/>
    <property type="evidence" value="ECO:0007669"/>
    <property type="project" value="TreeGrafter"/>
</dbReference>
<dbReference type="GO" id="GO:0080043">
    <property type="term" value="F:quercetin 3-O-glucosyltransferase activity"/>
    <property type="evidence" value="ECO:0007669"/>
    <property type="project" value="TreeGrafter"/>
</dbReference>
<dbReference type="SUPFAM" id="SSF53756">
    <property type="entry name" value="UDP-Glycosyltransferase/glycogen phosphorylase"/>
    <property type="match status" value="1"/>
</dbReference>
<sequence>MSVKGHVVAVELAFWGHLKPLCALLSRLVQIKPTYFTLFTLVAVRDKAIAEFDRLFIDAGVEHLKPLVRVVGLPIRDDPLDTDDTFKSAYASAYQELYSEKPIPILPDGELLPVVPKPQLVIVDSLLYDAMNLTRSISGKSVPVYAWQTTSAAAVLLLFGPEQFGGLDDLAAKIGKITETDQEARMKAIGDLFCRNEGKILKLTGIPPMYDYELKPQQSAHPMSQAGMAIVCKDYFKFLTESDAVITHTNNTLEEGPIEDLEKWLGKDKCLQLGPLSPLVSDVELKKEKESSPIAVEVEAFLEDALQKYGPNSVIYISFGTFWWPADSHKIQVLVDVLIEQNIPFLFSHASPVAVVEDEIKSKIKDSKLGYLASWLPQQTILRHKACGWFITHGGQNSYQESLAEGVPLIFWPYDTDQPINSLNITSVHNAGYELFEVRTGLGLKPIHRLGDKTPLGTPESLKSELIDVFTKARGEDGKAKREKAEWFKEQLRKTWEEGGYSRNQLQKISNLLE</sequence>
<evidence type="ECO:0000256" key="1">
    <source>
        <dbReference type="ARBA" id="ARBA00009995"/>
    </source>
</evidence>
<dbReference type="PANTHER" id="PTHR11926:SF774">
    <property type="entry name" value="UDP-GLYCOSYLTRANSFERASE 85A1-RELATED"/>
    <property type="match status" value="1"/>
</dbReference>
<proteinExistence type="inferred from homology"/>
<dbReference type="EMBL" id="NBII01000001">
    <property type="protein sequence ID" value="PAV23141.1"/>
    <property type="molecule type" value="Genomic_DNA"/>
</dbReference>
<dbReference type="AlphaFoldDB" id="A0A286UU80"/>
<reference evidence="3 4" key="1">
    <citation type="journal article" date="2017" name="Mol. Ecol.">
        <title>Comparative and population genomic landscape of Phellinus noxius: A hypervariable fungus causing root rot in trees.</title>
        <authorList>
            <person name="Chung C.L."/>
            <person name="Lee T.J."/>
            <person name="Akiba M."/>
            <person name="Lee H.H."/>
            <person name="Kuo T.H."/>
            <person name="Liu D."/>
            <person name="Ke H.M."/>
            <person name="Yokoi T."/>
            <person name="Roa M.B."/>
            <person name="Lu M.J."/>
            <person name="Chang Y.Y."/>
            <person name="Ann P.J."/>
            <person name="Tsai J.N."/>
            <person name="Chen C.Y."/>
            <person name="Tzean S.S."/>
            <person name="Ota Y."/>
            <person name="Hattori T."/>
            <person name="Sahashi N."/>
            <person name="Liou R.F."/>
            <person name="Kikuchi T."/>
            <person name="Tsai I.J."/>
        </authorList>
    </citation>
    <scope>NUCLEOTIDE SEQUENCE [LARGE SCALE GENOMIC DNA]</scope>
    <source>
        <strain evidence="3 4">FFPRI411160</strain>
    </source>
</reference>
<dbReference type="PANTHER" id="PTHR11926">
    <property type="entry name" value="GLUCOSYL/GLUCURONOSYL TRANSFERASES"/>
    <property type="match status" value="1"/>
</dbReference>
<name>A0A286UU80_9AGAM</name>
<dbReference type="InterPro" id="IPR002213">
    <property type="entry name" value="UDP_glucos_trans"/>
</dbReference>
<keyword evidence="2" id="KW-0808">Transferase</keyword>
<dbReference type="InParanoid" id="A0A286UU80"/>
<dbReference type="Proteomes" id="UP000217199">
    <property type="component" value="Unassembled WGS sequence"/>
</dbReference>
<dbReference type="CDD" id="cd03784">
    <property type="entry name" value="GT1_Gtf-like"/>
    <property type="match status" value="1"/>
</dbReference>
<comment type="similarity">
    <text evidence="1">Belongs to the UDP-glycosyltransferase family.</text>
</comment>